<sequence length="209" mass="24861">MQEKIDKEMIEALSQYFLSEYPVNGQPIFQGLYDTLQNALRQREQERDKEEKSVTKDNSKKASPTQPLCSRRFISCFAEKTFSRSLTNQKQPKQYKEKVLSFCQSQIDSEMIEETPQPNIVHGRKANSAASSLNPGTQWEKENYWVYNLKLNFILLWKITLKYSFLISLCDIVKWTKNIQQREQSFLKDRIQKWIKFLLLFKKCHQILF</sequence>
<evidence type="ECO:0000313" key="2">
    <source>
        <dbReference type="EMBL" id="CAD8156357.1"/>
    </source>
</evidence>
<comment type="caution">
    <text evidence="2">The sequence shown here is derived from an EMBL/GenBank/DDBJ whole genome shotgun (WGS) entry which is preliminary data.</text>
</comment>
<keyword evidence="3" id="KW-1185">Reference proteome</keyword>
<reference evidence="2" key="1">
    <citation type="submission" date="2021-01" db="EMBL/GenBank/DDBJ databases">
        <authorList>
            <consortium name="Genoscope - CEA"/>
            <person name="William W."/>
        </authorList>
    </citation>
    <scope>NUCLEOTIDE SEQUENCE</scope>
</reference>
<feature type="region of interest" description="Disordered" evidence="1">
    <location>
        <begin position="41"/>
        <end position="66"/>
    </location>
</feature>
<evidence type="ECO:0000256" key="1">
    <source>
        <dbReference type="SAM" id="MobiDB-lite"/>
    </source>
</evidence>
<dbReference type="AlphaFoldDB" id="A0A8S1TY15"/>
<name>A0A8S1TY15_9CILI</name>
<organism evidence="2 3">
    <name type="scientific">Paramecium pentaurelia</name>
    <dbReference type="NCBI Taxonomy" id="43138"/>
    <lineage>
        <taxon>Eukaryota</taxon>
        <taxon>Sar</taxon>
        <taxon>Alveolata</taxon>
        <taxon>Ciliophora</taxon>
        <taxon>Intramacronucleata</taxon>
        <taxon>Oligohymenophorea</taxon>
        <taxon>Peniculida</taxon>
        <taxon>Parameciidae</taxon>
        <taxon>Paramecium</taxon>
    </lineage>
</organism>
<proteinExistence type="predicted"/>
<accession>A0A8S1TY15</accession>
<gene>
    <name evidence="2" type="ORF">PPENT_87.1.T0280281</name>
</gene>
<feature type="compositionally biased region" description="Basic and acidic residues" evidence="1">
    <location>
        <begin position="41"/>
        <end position="60"/>
    </location>
</feature>
<protein>
    <submittedName>
        <fullName evidence="2">Uncharacterized protein</fullName>
    </submittedName>
</protein>
<evidence type="ECO:0000313" key="3">
    <source>
        <dbReference type="Proteomes" id="UP000689195"/>
    </source>
</evidence>
<dbReference type="Proteomes" id="UP000689195">
    <property type="component" value="Unassembled WGS sequence"/>
</dbReference>
<dbReference type="EMBL" id="CAJJDO010000028">
    <property type="protein sequence ID" value="CAD8156357.1"/>
    <property type="molecule type" value="Genomic_DNA"/>
</dbReference>